<proteinExistence type="predicted"/>
<dbReference type="STRING" id="44742.AXF13_04185"/>
<organism evidence="1 2">
    <name type="scientific">Desulfovibrio fairfieldensis</name>
    <dbReference type="NCBI Taxonomy" id="44742"/>
    <lineage>
        <taxon>Bacteria</taxon>
        <taxon>Pseudomonadati</taxon>
        <taxon>Thermodesulfobacteriota</taxon>
        <taxon>Desulfovibrionia</taxon>
        <taxon>Desulfovibrionales</taxon>
        <taxon>Desulfovibrionaceae</taxon>
        <taxon>Desulfovibrio</taxon>
    </lineage>
</organism>
<protein>
    <submittedName>
        <fullName evidence="1">Uncharacterized protein</fullName>
    </submittedName>
</protein>
<dbReference type="AlphaFoldDB" id="A0A109W3W7"/>
<reference evidence="2" key="1">
    <citation type="submission" date="2016-02" db="EMBL/GenBank/DDBJ databases">
        <authorList>
            <person name="Holder M.E."/>
            <person name="Ajami N.J."/>
            <person name="Petrosino J.F."/>
        </authorList>
    </citation>
    <scope>NUCLEOTIDE SEQUENCE [LARGE SCALE GENOMIC DNA]</scope>
    <source>
        <strain evidence="2">CCUG 45958</strain>
    </source>
</reference>
<dbReference type="Proteomes" id="UP000069241">
    <property type="component" value="Chromosome"/>
</dbReference>
<dbReference type="EMBL" id="CP014229">
    <property type="protein sequence ID" value="AMD89375.1"/>
    <property type="molecule type" value="Genomic_DNA"/>
</dbReference>
<dbReference type="KEGG" id="dfi:AXF13_04185"/>
<gene>
    <name evidence="1" type="ORF">AXF13_04185</name>
</gene>
<evidence type="ECO:0000313" key="1">
    <source>
        <dbReference type="EMBL" id="AMD89375.1"/>
    </source>
</evidence>
<sequence>MFFPSAAHAAPPVVLQGTIHARAAKQKDQTYTILILQIIFSSSKETVASFTGKQAIFSTKLSKKRIGSSTG</sequence>
<name>A0A109W3W7_9BACT</name>
<accession>A0A109W3W7</accession>
<evidence type="ECO:0000313" key="2">
    <source>
        <dbReference type="Proteomes" id="UP000069241"/>
    </source>
</evidence>
<keyword evidence="2" id="KW-1185">Reference proteome</keyword>